<comment type="caution">
    <text evidence="1">The sequence shown here is derived from an EMBL/GenBank/DDBJ whole genome shotgun (WGS) entry which is preliminary data.</text>
</comment>
<gene>
    <name evidence="1" type="ORF">AW09_002744</name>
</gene>
<evidence type="ECO:0000313" key="1">
    <source>
        <dbReference type="EMBL" id="KFB72076.1"/>
    </source>
</evidence>
<dbReference type="Proteomes" id="UP000020077">
    <property type="component" value="Unassembled WGS sequence"/>
</dbReference>
<organism evidence="1 2">
    <name type="scientific">Candidatus Accumulibacter phosphatis</name>
    <dbReference type="NCBI Taxonomy" id="327160"/>
    <lineage>
        <taxon>Bacteria</taxon>
        <taxon>Pseudomonadati</taxon>
        <taxon>Pseudomonadota</taxon>
        <taxon>Betaproteobacteria</taxon>
        <taxon>Candidatus Accumulibacter</taxon>
    </lineage>
</organism>
<name>A0A080LUA0_9PROT</name>
<proteinExistence type="predicted"/>
<reference evidence="1 2" key="1">
    <citation type="submission" date="2014-02" db="EMBL/GenBank/DDBJ databases">
        <title>Expanding our view of genomic diversity in Candidatus Accumulibacter clades.</title>
        <authorList>
            <person name="Skennerton C.T."/>
            <person name="Barr J.J."/>
            <person name="Slater F.R."/>
            <person name="Bond P.L."/>
            <person name="Tyson G.W."/>
        </authorList>
    </citation>
    <scope>NUCLEOTIDE SEQUENCE [LARGE SCALE GENOMIC DNA]</scope>
    <source>
        <strain evidence="2">BA-91</strain>
    </source>
</reference>
<accession>A0A080LUA0</accession>
<sequence length="131" mass="15581">MSFLDRRTLSILAEMTGTATHPWINCRLENAEGALIALGEHSEKRRALGKAAREWMLKYWNDRDLIFHYTDAYTFLLEREGVPFPTRFDPGKLQTYWETKARQDLAWHIRRLRYRLRNNKLSTLFAGWFSS</sequence>
<protein>
    <submittedName>
        <fullName evidence="1">Uncharacterized protein</fullName>
    </submittedName>
</protein>
<evidence type="ECO:0000313" key="2">
    <source>
        <dbReference type="Proteomes" id="UP000020077"/>
    </source>
</evidence>
<dbReference type="AlphaFoldDB" id="A0A080LUA0"/>
<dbReference type="EMBL" id="JDVG02000443">
    <property type="protein sequence ID" value="KFB72076.1"/>
    <property type="molecule type" value="Genomic_DNA"/>
</dbReference>